<evidence type="ECO:0000256" key="2">
    <source>
        <dbReference type="ARBA" id="ARBA00010840"/>
    </source>
</evidence>
<sequence length="365" mass="41206">MNQQINAEIVKLMGNVPIPREVTNLASTLMGKAQTIPMKPNETPARMALCAHVAIEKLLIELQLPAPKQSQPPVPPRSYEKLLQLFREELLGAPPGPSTPRKRKSPMKNPELVAQRTPKTPRTARQVQKDIQESGRSDANVIGEDLLNSEAIGEEDGLLPDTPSKTKKSPQKSPRKGGPKQDDPQLADIEFITKELRFPKHALEGVQRGFDFYWALVKDRWGLLFGLLMTIAFHIQHRSFTDTEATREAFKQRALQLTRRAGMPEDRVEEWIGWTETILKDQMWVKILEQKSGIAPGVIQRQLDRQTSKSSFSGIGNMIPASFAFNSYRKRNDYHNWKASMLVKMKELKGQEGLEESGTIKVQGE</sequence>
<comment type="similarity">
    <text evidence="2">Belongs to the ORC6 family.</text>
</comment>
<name>A0A371C0S4_YARLL</name>
<feature type="compositionally biased region" description="Polar residues" evidence="6">
    <location>
        <begin position="117"/>
        <end position="126"/>
    </location>
</feature>
<feature type="region of interest" description="Disordered" evidence="6">
    <location>
        <begin position="91"/>
        <end position="186"/>
    </location>
</feature>
<dbReference type="GO" id="GO:0005664">
    <property type="term" value="C:nuclear origin of replication recognition complex"/>
    <property type="evidence" value="ECO:0007669"/>
    <property type="project" value="InterPro"/>
</dbReference>
<proteinExistence type="inferred from homology"/>
<feature type="compositionally biased region" description="Basic residues" evidence="6">
    <location>
        <begin position="165"/>
        <end position="178"/>
    </location>
</feature>
<dbReference type="GO" id="GO:0006260">
    <property type="term" value="P:DNA replication"/>
    <property type="evidence" value="ECO:0007669"/>
    <property type="project" value="UniProtKB-KW"/>
</dbReference>
<dbReference type="Pfam" id="PF05460">
    <property type="entry name" value="ORC6"/>
    <property type="match status" value="1"/>
</dbReference>
<keyword evidence="5" id="KW-0539">Nucleus</keyword>
<feature type="domain" description="ORC6 first cyclin-like" evidence="7">
    <location>
        <begin position="14"/>
        <end position="91"/>
    </location>
</feature>
<keyword evidence="4" id="KW-0238">DNA-binding</keyword>
<evidence type="ECO:0000256" key="6">
    <source>
        <dbReference type="SAM" id="MobiDB-lite"/>
    </source>
</evidence>
<dbReference type="InterPro" id="IPR016811">
    <property type="entry name" value="ORC6_fun"/>
</dbReference>
<dbReference type="VEuPathDB" id="FungiDB:YALI0_F31647g"/>
<dbReference type="GO" id="GO:0003677">
    <property type="term" value="F:DNA binding"/>
    <property type="evidence" value="ECO:0007669"/>
    <property type="project" value="UniProtKB-KW"/>
</dbReference>
<dbReference type="PIRSF" id="PIRSF022941">
    <property type="entry name" value="ORC6_fun"/>
    <property type="match status" value="1"/>
</dbReference>
<evidence type="ECO:0000313" key="8">
    <source>
        <dbReference type="EMBL" id="RDW23949.1"/>
    </source>
</evidence>
<evidence type="ECO:0000259" key="7">
    <source>
        <dbReference type="Pfam" id="PF05460"/>
    </source>
</evidence>
<dbReference type="Proteomes" id="UP000256601">
    <property type="component" value="Unassembled WGS sequence"/>
</dbReference>
<evidence type="ECO:0000256" key="4">
    <source>
        <dbReference type="ARBA" id="ARBA00023125"/>
    </source>
</evidence>
<dbReference type="InterPro" id="IPR008721">
    <property type="entry name" value="ORC6_cyclin_first"/>
</dbReference>
<accession>A0A371C0S4</accession>
<comment type="subcellular location">
    <subcellularLocation>
        <location evidence="1">Nucleus</location>
    </subcellularLocation>
</comment>
<feature type="compositionally biased region" description="Basic and acidic residues" evidence="6">
    <location>
        <begin position="127"/>
        <end position="136"/>
    </location>
</feature>
<gene>
    <name evidence="8" type="ORF">B0I71DRAFT_135143</name>
</gene>
<evidence type="ECO:0000313" key="9">
    <source>
        <dbReference type="Proteomes" id="UP000256601"/>
    </source>
</evidence>
<reference evidence="8 9" key="1">
    <citation type="submission" date="2018-07" db="EMBL/GenBank/DDBJ databases">
        <title>Draft Genome Assemblies for Five Robust Yarrowia lipolytica Strains Exhibiting High Lipid Production and Pentose Sugar Utilization and Sugar Alcohol Secretion from Undetoxified Lignocellulosic Biomass Hydrolysates.</title>
        <authorList>
            <consortium name="DOE Joint Genome Institute"/>
            <person name="Walker C."/>
            <person name="Ryu S."/>
            <person name="Na H."/>
            <person name="Zane M."/>
            <person name="LaButti K."/>
            <person name="Lipzen A."/>
            <person name="Haridas S."/>
            <person name="Barry K."/>
            <person name="Grigoriev I.V."/>
            <person name="Quarterman J."/>
            <person name="Slininger P."/>
            <person name="Dien B."/>
            <person name="Trinh C.T."/>
        </authorList>
    </citation>
    <scope>NUCLEOTIDE SEQUENCE [LARGE SCALE GENOMIC DNA]</scope>
    <source>
        <strain evidence="8 9">YB392</strain>
    </source>
</reference>
<keyword evidence="3" id="KW-0235">DNA replication</keyword>
<evidence type="ECO:0000256" key="3">
    <source>
        <dbReference type="ARBA" id="ARBA00022705"/>
    </source>
</evidence>
<evidence type="ECO:0000256" key="1">
    <source>
        <dbReference type="ARBA" id="ARBA00004123"/>
    </source>
</evidence>
<dbReference type="AlphaFoldDB" id="A0A371C0S4"/>
<dbReference type="VEuPathDB" id="FungiDB:YALI1_F39261g"/>
<protein>
    <submittedName>
        <fullName evidence="8">Origin recognition complex, subunit 6</fullName>
    </submittedName>
</protein>
<evidence type="ECO:0000256" key="5">
    <source>
        <dbReference type="ARBA" id="ARBA00023242"/>
    </source>
</evidence>
<organism evidence="8 9">
    <name type="scientific">Yarrowia lipolytica</name>
    <name type="common">Candida lipolytica</name>
    <dbReference type="NCBI Taxonomy" id="4952"/>
    <lineage>
        <taxon>Eukaryota</taxon>
        <taxon>Fungi</taxon>
        <taxon>Dikarya</taxon>
        <taxon>Ascomycota</taxon>
        <taxon>Saccharomycotina</taxon>
        <taxon>Dipodascomycetes</taxon>
        <taxon>Dipodascales</taxon>
        <taxon>Dipodascales incertae sedis</taxon>
        <taxon>Yarrowia</taxon>
    </lineage>
</organism>
<dbReference type="EMBL" id="KZ859057">
    <property type="protein sequence ID" value="RDW23949.1"/>
    <property type="molecule type" value="Genomic_DNA"/>
</dbReference>